<name>A0A1H1AQQ7_9LACT</name>
<dbReference type="AlphaFoldDB" id="A0A1H1AQQ7"/>
<dbReference type="EMBL" id="FNJW01000008">
    <property type="protein sequence ID" value="SDQ41999.1"/>
    <property type="molecule type" value="Genomic_DNA"/>
</dbReference>
<evidence type="ECO:0000313" key="2">
    <source>
        <dbReference type="Proteomes" id="UP000199481"/>
    </source>
</evidence>
<reference evidence="2" key="1">
    <citation type="submission" date="2016-10" db="EMBL/GenBank/DDBJ databases">
        <authorList>
            <person name="Varghese N."/>
            <person name="Submissions S."/>
        </authorList>
    </citation>
    <scope>NUCLEOTIDE SEQUENCE [LARGE SCALE GENOMIC DNA]</scope>
    <source>
        <strain evidence="2">MPL-11</strain>
    </source>
</reference>
<organism evidence="1 2">
    <name type="scientific">Carnobacterium viridans</name>
    <dbReference type="NCBI Taxonomy" id="174587"/>
    <lineage>
        <taxon>Bacteria</taxon>
        <taxon>Bacillati</taxon>
        <taxon>Bacillota</taxon>
        <taxon>Bacilli</taxon>
        <taxon>Lactobacillales</taxon>
        <taxon>Carnobacteriaceae</taxon>
        <taxon>Carnobacterium</taxon>
    </lineage>
</organism>
<sequence>MDLNEYIKLNYNSNPLWFIEEVQQFHHQKRILDVIKRKKYLNGKHAIMDRVVENYNGKPYQPNKILLQYGKLILNLEQTYLLGNRLTITGSEDVAKEMKRVYKKGQYDDTDFKLLGNVIKFGDAYEILFVDSKSKAIKSKVIENENAYPVYDDEGELVSFIEHYVAGEEANEYFILFSETEVQKYSTIGTGKLSLISKNKNVGGLPIHYKNVNEINSLYGKSDLDDFVGIVDQLEDILSKFSDSFYKHHNPLTVISGQELTSGGLNRHIVGNAIHLDDDSTIELKSVNLNEKAFETIFNTLVQQMLNLSSTPSVSLNSTDVSNLSETSMKILYQLSNQKGKQNERYMRNGFEIRFEKIFELLNRKGIEFTEDDIDSLDVVFSYATPQNETEIIDNLVSLKGIGAISNETAIEINPYISNTNQELERLNVSKVVEDKTVEE</sequence>
<protein>
    <submittedName>
        <fullName evidence="1">Phage portal protein, SPP1 family</fullName>
    </submittedName>
</protein>
<accession>A0A1H1AQQ7</accession>
<gene>
    <name evidence="1" type="ORF">SAMN04487752_2214</name>
</gene>
<proteinExistence type="predicted"/>
<keyword evidence="2" id="KW-1185">Reference proteome</keyword>
<dbReference type="Pfam" id="PF05133">
    <property type="entry name" value="SPP1_portal"/>
    <property type="match status" value="1"/>
</dbReference>
<dbReference type="RefSeq" id="WP_089977888.1">
    <property type="nucleotide sequence ID" value="NZ_CP084916.1"/>
</dbReference>
<dbReference type="Proteomes" id="UP000199481">
    <property type="component" value="Unassembled WGS sequence"/>
</dbReference>
<dbReference type="OrthoDB" id="3189403at2"/>
<dbReference type="InterPro" id="IPR021145">
    <property type="entry name" value="Portal_protein_SPP1_Gp6-like"/>
</dbReference>
<evidence type="ECO:0000313" key="1">
    <source>
        <dbReference type="EMBL" id="SDQ41999.1"/>
    </source>
</evidence>